<accession>A0A7I9YQV5</accession>
<evidence type="ECO:0000313" key="3">
    <source>
        <dbReference type="Proteomes" id="UP000465360"/>
    </source>
</evidence>
<reference evidence="2 3" key="1">
    <citation type="journal article" date="2019" name="Emerg. Microbes Infect.">
        <title>Comprehensive subspecies identification of 175 nontuberculous mycobacteria species based on 7547 genomic profiles.</title>
        <authorList>
            <person name="Matsumoto Y."/>
            <person name="Kinjo T."/>
            <person name="Motooka D."/>
            <person name="Nabeya D."/>
            <person name="Jung N."/>
            <person name="Uechi K."/>
            <person name="Horii T."/>
            <person name="Iida T."/>
            <person name="Fujita J."/>
            <person name="Nakamura S."/>
        </authorList>
    </citation>
    <scope>NUCLEOTIDE SEQUENCE [LARGE SCALE GENOMIC DNA]</scope>
    <source>
        <strain evidence="2 3">JCM 30725</strain>
    </source>
</reference>
<organism evidence="2 3">
    <name type="scientific">Mycobacterium bourgelatii</name>
    <dbReference type="NCBI Taxonomy" id="1273442"/>
    <lineage>
        <taxon>Bacteria</taxon>
        <taxon>Bacillati</taxon>
        <taxon>Actinomycetota</taxon>
        <taxon>Actinomycetes</taxon>
        <taxon>Mycobacteriales</taxon>
        <taxon>Mycobacteriaceae</taxon>
        <taxon>Mycobacterium</taxon>
    </lineage>
</organism>
<sequence>MPLIPNDETPARRARPFAGQGCGSVSSDTAPADQSTWGLGWSTCNVGGNTSWRMACTILITPATPAAACVWPMLDFTEPSQSGSDRPCP</sequence>
<proteinExistence type="predicted"/>
<protein>
    <submittedName>
        <fullName evidence="2">Uncharacterized protein</fullName>
    </submittedName>
</protein>
<feature type="region of interest" description="Disordered" evidence="1">
    <location>
        <begin position="1"/>
        <end position="34"/>
    </location>
</feature>
<name>A0A7I9YQV5_MYCBU</name>
<evidence type="ECO:0000313" key="2">
    <source>
        <dbReference type="EMBL" id="GFG91059.1"/>
    </source>
</evidence>
<feature type="compositionally biased region" description="Polar residues" evidence="1">
    <location>
        <begin position="23"/>
        <end position="34"/>
    </location>
</feature>
<dbReference type="EMBL" id="BLKZ01000001">
    <property type="protein sequence ID" value="GFG91059.1"/>
    <property type="molecule type" value="Genomic_DNA"/>
</dbReference>
<comment type="caution">
    <text evidence="2">The sequence shown here is derived from an EMBL/GenBank/DDBJ whole genome shotgun (WGS) entry which is preliminary data.</text>
</comment>
<dbReference type="AlphaFoldDB" id="A0A7I9YQV5"/>
<evidence type="ECO:0000256" key="1">
    <source>
        <dbReference type="SAM" id="MobiDB-lite"/>
    </source>
</evidence>
<keyword evidence="3" id="KW-1185">Reference proteome</keyword>
<gene>
    <name evidence="2" type="ORF">MBOU_31010</name>
</gene>
<dbReference type="Proteomes" id="UP000465360">
    <property type="component" value="Unassembled WGS sequence"/>
</dbReference>